<dbReference type="InterPro" id="IPR028973">
    <property type="entry name" value="PhnB-like"/>
</dbReference>
<dbReference type="InterPro" id="IPR029068">
    <property type="entry name" value="Glyas_Bleomycin-R_OHBP_Dase"/>
</dbReference>
<dbReference type="RefSeq" id="WP_090431091.1">
    <property type="nucleotide sequence ID" value="NZ_CP040349.1"/>
</dbReference>
<dbReference type="EMBL" id="FNJJ01000007">
    <property type="protein sequence ID" value="SDP90767.1"/>
    <property type="molecule type" value="Genomic_DNA"/>
</dbReference>
<proteinExistence type="predicted"/>
<keyword evidence="3" id="KW-1185">Reference proteome</keyword>
<dbReference type="CDD" id="cd06588">
    <property type="entry name" value="PhnB_like"/>
    <property type="match status" value="1"/>
</dbReference>
<organism evidence="2 3">
    <name type="scientific">Ectopseudomonas guguanensis</name>
    <dbReference type="NCBI Taxonomy" id="1198456"/>
    <lineage>
        <taxon>Bacteria</taxon>
        <taxon>Pseudomonadati</taxon>
        <taxon>Pseudomonadota</taxon>
        <taxon>Gammaproteobacteria</taxon>
        <taxon>Pseudomonadales</taxon>
        <taxon>Pseudomonadaceae</taxon>
        <taxon>Ectopseudomonas</taxon>
    </lineage>
</organism>
<dbReference type="OrthoDB" id="9795306at2"/>
<protein>
    <submittedName>
        <fullName evidence="2">PhnB protein</fullName>
    </submittedName>
</protein>
<dbReference type="Pfam" id="PF06983">
    <property type="entry name" value="3-dmu-9_3-mt"/>
    <property type="match status" value="1"/>
</dbReference>
<evidence type="ECO:0000313" key="3">
    <source>
        <dbReference type="Proteomes" id="UP000199460"/>
    </source>
</evidence>
<dbReference type="PANTHER" id="PTHR33990">
    <property type="entry name" value="PROTEIN YJDN-RELATED"/>
    <property type="match status" value="1"/>
</dbReference>
<evidence type="ECO:0000313" key="2">
    <source>
        <dbReference type="EMBL" id="SDP90767.1"/>
    </source>
</evidence>
<dbReference type="SUPFAM" id="SSF54593">
    <property type="entry name" value="Glyoxalase/Bleomycin resistance protein/Dihydroxybiphenyl dioxygenase"/>
    <property type="match status" value="1"/>
</dbReference>
<dbReference type="AlphaFoldDB" id="A0A1H0WJG2"/>
<dbReference type="Gene3D" id="3.10.180.10">
    <property type="entry name" value="2,3-Dihydroxybiphenyl 1,2-Dioxygenase, domain 1"/>
    <property type="match status" value="1"/>
</dbReference>
<name>A0A1H0WJG2_9GAMM</name>
<dbReference type="PANTHER" id="PTHR33990:SF1">
    <property type="entry name" value="PROTEIN YJDN"/>
    <property type="match status" value="1"/>
</dbReference>
<dbReference type="GeneID" id="300932106"/>
<gene>
    <name evidence="2" type="ORF">SAMN05216213_107114</name>
</gene>
<sequence length="141" mass="15793">MKIHAYLMFDGQCEEAFNRYAEIFGGQLELMRYADSPEEVPIADEYKQRVMHVCLTVGDQLLMASDSAPECGPPHEGIKGCSISLQVDNVPEAERLYEALSEGGSVQMELQATFWATRFAMLTDRFGVPWMINCTVDSQMG</sequence>
<accession>A0A1H0WJG2</accession>
<feature type="domain" description="PhnB-like" evidence="1">
    <location>
        <begin position="2"/>
        <end position="132"/>
    </location>
</feature>
<evidence type="ECO:0000259" key="1">
    <source>
        <dbReference type="Pfam" id="PF06983"/>
    </source>
</evidence>
<reference evidence="3" key="1">
    <citation type="submission" date="2016-10" db="EMBL/GenBank/DDBJ databases">
        <authorList>
            <person name="Varghese N."/>
            <person name="Submissions S."/>
        </authorList>
    </citation>
    <scope>NUCLEOTIDE SEQUENCE [LARGE SCALE GENOMIC DNA]</scope>
    <source>
        <strain evidence="3">JCM 18416</strain>
    </source>
</reference>
<dbReference type="Proteomes" id="UP000199460">
    <property type="component" value="Unassembled WGS sequence"/>
</dbReference>